<evidence type="ECO:0000259" key="7">
    <source>
        <dbReference type="PROSITE" id="PS50261"/>
    </source>
</evidence>
<dbReference type="InterPro" id="IPR017981">
    <property type="entry name" value="GPCR_2-like_7TM"/>
</dbReference>
<evidence type="ECO:0000313" key="9">
    <source>
        <dbReference type="Proteomes" id="UP000824540"/>
    </source>
</evidence>
<dbReference type="GO" id="GO:0005886">
    <property type="term" value="C:plasma membrane"/>
    <property type="evidence" value="ECO:0007669"/>
    <property type="project" value="TreeGrafter"/>
</dbReference>
<evidence type="ECO:0000256" key="5">
    <source>
        <dbReference type="SAM" id="Phobius"/>
    </source>
</evidence>
<dbReference type="PANTHER" id="PTHR12011">
    <property type="entry name" value="ADHESION G-PROTEIN COUPLED RECEPTOR"/>
    <property type="match status" value="1"/>
</dbReference>
<keyword evidence="3 5" id="KW-1133">Transmembrane helix</keyword>
<dbReference type="Pfam" id="PF00002">
    <property type="entry name" value="7tm_2"/>
    <property type="match status" value="1"/>
</dbReference>
<keyword evidence="9" id="KW-1185">Reference proteome</keyword>
<feature type="transmembrane region" description="Helical" evidence="5">
    <location>
        <begin position="249"/>
        <end position="272"/>
    </location>
</feature>
<comment type="subcellular location">
    <subcellularLocation>
        <location evidence="1">Membrane</location>
        <topology evidence="1">Multi-pass membrane protein</topology>
    </subcellularLocation>
</comment>
<gene>
    <name evidence="8" type="ORF">JZ751_020944</name>
</gene>
<dbReference type="InterPro" id="IPR000832">
    <property type="entry name" value="GPCR_2_secretin-like"/>
</dbReference>
<name>A0A8T2PJZ4_9TELE</name>
<keyword evidence="4 5" id="KW-0472">Membrane</keyword>
<organism evidence="8 9">
    <name type="scientific">Albula glossodonta</name>
    <name type="common">roundjaw bonefish</name>
    <dbReference type="NCBI Taxonomy" id="121402"/>
    <lineage>
        <taxon>Eukaryota</taxon>
        <taxon>Metazoa</taxon>
        <taxon>Chordata</taxon>
        <taxon>Craniata</taxon>
        <taxon>Vertebrata</taxon>
        <taxon>Euteleostomi</taxon>
        <taxon>Actinopterygii</taxon>
        <taxon>Neopterygii</taxon>
        <taxon>Teleostei</taxon>
        <taxon>Albuliformes</taxon>
        <taxon>Albulidae</taxon>
        <taxon>Albula</taxon>
    </lineage>
</organism>
<dbReference type="PANTHER" id="PTHR12011:SF285">
    <property type="entry name" value="ADHESION G PROTEIN-COUPLED RECEPTOR G3"/>
    <property type="match status" value="1"/>
</dbReference>
<evidence type="ECO:0000256" key="4">
    <source>
        <dbReference type="ARBA" id="ARBA00023136"/>
    </source>
</evidence>
<dbReference type="Gene3D" id="1.20.1070.10">
    <property type="entry name" value="Rhodopsin 7-helix transmembrane proteins"/>
    <property type="match status" value="1"/>
</dbReference>
<comment type="caution">
    <text evidence="8">The sequence shown here is derived from an EMBL/GenBank/DDBJ whole genome shotgun (WGS) entry which is preliminary data.</text>
</comment>
<accession>A0A8T2PJZ4</accession>
<dbReference type="GO" id="GO:0007189">
    <property type="term" value="P:adenylate cyclase-activating G protein-coupled receptor signaling pathway"/>
    <property type="evidence" value="ECO:0007669"/>
    <property type="project" value="TreeGrafter"/>
</dbReference>
<evidence type="ECO:0000256" key="3">
    <source>
        <dbReference type="ARBA" id="ARBA00022989"/>
    </source>
</evidence>
<feature type="transmembrane region" description="Helical" evidence="5">
    <location>
        <begin position="174"/>
        <end position="195"/>
    </location>
</feature>
<evidence type="ECO:0000256" key="1">
    <source>
        <dbReference type="ARBA" id="ARBA00004141"/>
    </source>
</evidence>
<evidence type="ECO:0000256" key="2">
    <source>
        <dbReference type="ARBA" id="ARBA00022692"/>
    </source>
</evidence>
<proteinExistence type="predicted"/>
<evidence type="ECO:0000256" key="6">
    <source>
        <dbReference type="SAM" id="SignalP"/>
    </source>
</evidence>
<dbReference type="GO" id="GO:0007166">
    <property type="term" value="P:cell surface receptor signaling pathway"/>
    <property type="evidence" value="ECO:0007669"/>
    <property type="project" value="InterPro"/>
</dbReference>
<protein>
    <recommendedName>
        <fullName evidence="7">G-protein coupled receptors family 2 profile 2 domain-containing protein</fullName>
    </recommendedName>
</protein>
<sequence length="313" mass="34804">MAVLELIKLYFLVQVASTSGPTSEHCHSVLDSCAQKGNAWARCYEEGMRSCTRRGRRAMNSHVLDFFQNDFNASSDVEHTNNVGHSVYIPSEALVGSARSHVSRNTRVTVTVFNSSLFHAEYWPNKTILGGTVLGVTVGNGVRNLNRPVRMSFGRINENTDVPIDKVNARALSYISYVGCGLSVFFSAIAILMQLCVRNGRSENSMIIHLNLTGALFFLHLFFLLSAWWAGRGLGEDKGGVPCQALGLLLHYSLLATFTWTAIEAFHLYMLLVRIFNIYVKRYLVKLGLVGWGESSVQSPTSGWKVKNPSFRK</sequence>
<dbReference type="PROSITE" id="PS50261">
    <property type="entry name" value="G_PROTEIN_RECEP_F2_4"/>
    <property type="match status" value="1"/>
</dbReference>
<feature type="transmembrane region" description="Helical" evidence="5">
    <location>
        <begin position="207"/>
        <end position="229"/>
    </location>
</feature>
<evidence type="ECO:0000313" key="8">
    <source>
        <dbReference type="EMBL" id="KAG9352530.1"/>
    </source>
</evidence>
<reference evidence="8" key="1">
    <citation type="thesis" date="2021" institute="BYU ScholarsArchive" country="Provo, UT, USA">
        <title>Applications of and Algorithms for Genome Assembly and Genomic Analyses with an Emphasis on Marine Teleosts.</title>
        <authorList>
            <person name="Pickett B.D."/>
        </authorList>
    </citation>
    <scope>NUCLEOTIDE SEQUENCE</scope>
    <source>
        <strain evidence="8">HI-2016</strain>
    </source>
</reference>
<feature type="signal peptide" evidence="6">
    <location>
        <begin position="1"/>
        <end position="18"/>
    </location>
</feature>
<dbReference type="EMBL" id="JAFBMS010000005">
    <property type="protein sequence ID" value="KAG9352530.1"/>
    <property type="molecule type" value="Genomic_DNA"/>
</dbReference>
<dbReference type="GO" id="GO:0004930">
    <property type="term" value="F:G protein-coupled receptor activity"/>
    <property type="evidence" value="ECO:0007669"/>
    <property type="project" value="InterPro"/>
</dbReference>
<dbReference type="Proteomes" id="UP000824540">
    <property type="component" value="Unassembled WGS sequence"/>
</dbReference>
<feature type="domain" description="G-protein coupled receptors family 2 profile 2" evidence="7">
    <location>
        <begin position="172"/>
        <end position="297"/>
    </location>
</feature>
<keyword evidence="2 5" id="KW-0812">Transmembrane</keyword>
<keyword evidence="6" id="KW-0732">Signal</keyword>
<dbReference type="OrthoDB" id="6134459at2759"/>
<dbReference type="AlphaFoldDB" id="A0A8T2PJZ4"/>
<feature type="chain" id="PRO_5035917053" description="G-protein coupled receptors family 2 profile 2 domain-containing protein" evidence="6">
    <location>
        <begin position="19"/>
        <end position="313"/>
    </location>
</feature>